<evidence type="ECO:0000259" key="3">
    <source>
        <dbReference type="Pfam" id="PF09374"/>
    </source>
</evidence>
<dbReference type="Gene3D" id="1.20.141.10">
    <property type="entry name" value="Chitosanase, subunit A, domain 1"/>
    <property type="match status" value="1"/>
</dbReference>
<feature type="region of interest" description="Disordered" evidence="1">
    <location>
        <begin position="1"/>
        <end position="31"/>
    </location>
</feature>
<accession>A0A1I3IL28</accession>
<evidence type="ECO:0000313" key="5">
    <source>
        <dbReference type="Proteomes" id="UP000199110"/>
    </source>
</evidence>
<evidence type="ECO:0000259" key="2">
    <source>
        <dbReference type="Pfam" id="PF05838"/>
    </source>
</evidence>
<dbReference type="STRING" id="390807.SAMN04488095_1013"/>
<sequence length="416" mass="45779">MAQDLDPAAGQGVTGPAEAAADAQGSDGAVEATEQGCRGWVELDSRYWHVNDLGVSAEITVHRIVGGTRDHPDEQTELVDTQTLHYSAEAGERLDPASPVAGALINGNCRILLGGDEGYEAGQFYRLKLRPRDNPDNARKYVILPTPIQQSDATSDPALTAAHAGRRIIADPVTGRRPFTTPLPLSDTVDQHLRVHDTRTVGAAQWASAAFVMPCAPSSQPHRVDLRWIHYCNPRDFIYGHLLNLEGGFVNDPVDRGGATNMGITIATWQRFSQRLFGIPGTVDTLRNITEAQVYEITLEGYWRQFWCDRINNCPIAIQFLDTCFNGGGVEVLQRAINVVANAQGKANWTTTVDGGMGANTLKQANRIIECGHAAALYVAYREQRIARFREIVARNPSQQRFINGWLNRANEFTDY</sequence>
<keyword evidence="5" id="KW-1185">Reference proteome</keyword>
<organism evidence="4 5">
    <name type="scientific">Jannaschia pohangensis</name>
    <dbReference type="NCBI Taxonomy" id="390807"/>
    <lineage>
        <taxon>Bacteria</taxon>
        <taxon>Pseudomonadati</taxon>
        <taxon>Pseudomonadota</taxon>
        <taxon>Alphaproteobacteria</taxon>
        <taxon>Rhodobacterales</taxon>
        <taxon>Roseobacteraceae</taxon>
        <taxon>Jannaschia</taxon>
    </lineage>
</organism>
<reference evidence="4 5" key="1">
    <citation type="submission" date="2016-10" db="EMBL/GenBank/DDBJ databases">
        <authorList>
            <person name="de Groot N.N."/>
        </authorList>
    </citation>
    <scope>NUCLEOTIDE SEQUENCE [LARGE SCALE GENOMIC DNA]</scope>
    <source>
        <strain evidence="4 5">DSM 19073</strain>
    </source>
</reference>
<dbReference type="EMBL" id="FORA01000001">
    <property type="protein sequence ID" value="SFI48537.1"/>
    <property type="molecule type" value="Genomic_DNA"/>
</dbReference>
<dbReference type="Pfam" id="PF09374">
    <property type="entry name" value="PG_binding_3"/>
    <property type="match status" value="1"/>
</dbReference>
<proteinExistence type="predicted"/>
<name>A0A1I3IL28_9RHOB</name>
<dbReference type="Proteomes" id="UP000199110">
    <property type="component" value="Unassembled WGS sequence"/>
</dbReference>
<feature type="domain" description="Peptidoglycan binding" evidence="3">
    <location>
        <begin position="329"/>
        <end position="410"/>
    </location>
</feature>
<feature type="domain" description="TtsA-like Glycoside hydrolase family 108" evidence="2">
    <location>
        <begin position="241"/>
        <end position="328"/>
    </location>
</feature>
<dbReference type="InterPro" id="IPR023346">
    <property type="entry name" value="Lysozyme-like_dom_sf"/>
</dbReference>
<evidence type="ECO:0000313" key="4">
    <source>
        <dbReference type="EMBL" id="SFI48537.1"/>
    </source>
</evidence>
<dbReference type="OrthoDB" id="9815229at2"/>
<protein>
    <submittedName>
        <fullName evidence="4">Predicted Peptidoglycan domain-containing protein</fullName>
    </submittedName>
</protein>
<dbReference type="Pfam" id="PF05838">
    <property type="entry name" value="Glyco_hydro_108"/>
    <property type="match status" value="1"/>
</dbReference>
<dbReference type="AlphaFoldDB" id="A0A1I3IL28"/>
<gene>
    <name evidence="4" type="ORF">SAMN04488095_1013</name>
</gene>
<dbReference type="InterPro" id="IPR008565">
    <property type="entry name" value="TtsA-like_GH18_dom"/>
</dbReference>
<dbReference type="InterPro" id="IPR018537">
    <property type="entry name" value="Peptidoglycan-bd_3"/>
</dbReference>
<evidence type="ECO:0000256" key="1">
    <source>
        <dbReference type="SAM" id="MobiDB-lite"/>
    </source>
</evidence>
<dbReference type="RefSeq" id="WP_092777698.1">
    <property type="nucleotide sequence ID" value="NZ_FORA01000001.1"/>
</dbReference>
<dbReference type="SUPFAM" id="SSF53955">
    <property type="entry name" value="Lysozyme-like"/>
    <property type="match status" value="1"/>
</dbReference>